<gene>
    <name evidence="2" type="ORF">CHLFYP18_04207</name>
</gene>
<dbReference type="InterPro" id="IPR054201">
    <property type="entry name" value="DUF6906"/>
</dbReference>
<evidence type="ECO:0000313" key="2">
    <source>
        <dbReference type="EMBL" id="VYU83433.1"/>
    </source>
</evidence>
<dbReference type="RefSeq" id="WP_412126944.1">
    <property type="nucleotide sequence ID" value="NZ_CACRUH010000095.1"/>
</dbReference>
<evidence type="ECO:0000259" key="1">
    <source>
        <dbReference type="Pfam" id="PF21847"/>
    </source>
</evidence>
<accession>A0A6N3I5U8</accession>
<organism evidence="2">
    <name type="scientific">Hungatella hathewayi</name>
    <dbReference type="NCBI Taxonomy" id="154046"/>
    <lineage>
        <taxon>Bacteria</taxon>
        <taxon>Bacillati</taxon>
        <taxon>Bacillota</taxon>
        <taxon>Clostridia</taxon>
        <taxon>Lachnospirales</taxon>
        <taxon>Lachnospiraceae</taxon>
        <taxon>Hungatella</taxon>
    </lineage>
</organism>
<protein>
    <recommendedName>
        <fullName evidence="1">DUF6906 domain-containing protein</fullName>
    </recommendedName>
</protein>
<feature type="domain" description="DUF6906" evidence="1">
    <location>
        <begin position="1"/>
        <end position="49"/>
    </location>
</feature>
<proteinExistence type="predicted"/>
<dbReference type="AlphaFoldDB" id="A0A6N3I5U8"/>
<reference evidence="2" key="1">
    <citation type="submission" date="2019-11" db="EMBL/GenBank/DDBJ databases">
        <authorList>
            <person name="Feng L."/>
        </authorList>
    </citation>
    <scope>NUCLEOTIDE SEQUENCE</scope>
    <source>
        <strain evidence="2">ChathewayiLFYP18</strain>
    </source>
</reference>
<dbReference type="EMBL" id="CACRUH010000095">
    <property type="protein sequence ID" value="VYU83433.1"/>
    <property type="molecule type" value="Genomic_DNA"/>
</dbReference>
<dbReference type="Pfam" id="PF21847">
    <property type="entry name" value="DUF6906"/>
    <property type="match status" value="1"/>
</dbReference>
<sequence length="53" mass="6135">MRHGKKPTRVQKIRLGQMGLSPENWLVIRQKQNGELVIIHKHSNRVRVISPLG</sequence>
<name>A0A6N3I5U8_9FIRM</name>